<dbReference type="InterPro" id="IPR016181">
    <property type="entry name" value="Acyl_CoA_acyltransferase"/>
</dbReference>
<keyword evidence="3" id="KW-1185">Reference proteome</keyword>
<accession>A0A5B6TC41</accession>
<dbReference type="Gene3D" id="3.40.630.30">
    <property type="match status" value="2"/>
</dbReference>
<dbReference type="Pfam" id="PF00583">
    <property type="entry name" value="Acetyltransf_1"/>
    <property type="match status" value="2"/>
</dbReference>
<dbReference type="InterPro" id="IPR000182">
    <property type="entry name" value="GNAT_dom"/>
</dbReference>
<proteinExistence type="predicted"/>
<evidence type="ECO:0000313" key="2">
    <source>
        <dbReference type="EMBL" id="KAA3436521.1"/>
    </source>
</evidence>
<protein>
    <submittedName>
        <fullName evidence="2">GNAT family N-acetyltransferase</fullName>
    </submittedName>
</protein>
<dbReference type="PROSITE" id="PS51186">
    <property type="entry name" value="GNAT"/>
    <property type="match status" value="2"/>
</dbReference>
<dbReference type="AlphaFoldDB" id="A0A5B6TC41"/>
<comment type="caution">
    <text evidence="2">The sequence shown here is derived from an EMBL/GenBank/DDBJ whole genome shotgun (WGS) entry which is preliminary data.</text>
</comment>
<dbReference type="OrthoDB" id="4228396at2"/>
<dbReference type="RefSeq" id="WP_149092463.1">
    <property type="nucleotide sequence ID" value="NZ_VKKY01000003.1"/>
</dbReference>
<dbReference type="InterPro" id="IPR050276">
    <property type="entry name" value="MshD_Acetyltransferase"/>
</dbReference>
<name>A0A5B6TC41_9BACT</name>
<evidence type="ECO:0000259" key="1">
    <source>
        <dbReference type="PROSITE" id="PS51186"/>
    </source>
</evidence>
<feature type="domain" description="N-acetyltransferase" evidence="1">
    <location>
        <begin position="158"/>
        <end position="284"/>
    </location>
</feature>
<organism evidence="2 3">
    <name type="scientific">Rufibacter hautae</name>
    <dbReference type="NCBI Taxonomy" id="2595005"/>
    <lineage>
        <taxon>Bacteria</taxon>
        <taxon>Pseudomonadati</taxon>
        <taxon>Bacteroidota</taxon>
        <taxon>Cytophagia</taxon>
        <taxon>Cytophagales</taxon>
        <taxon>Hymenobacteraceae</taxon>
        <taxon>Rufibacter</taxon>
    </lineage>
</organism>
<dbReference type="CDD" id="cd04301">
    <property type="entry name" value="NAT_SF"/>
    <property type="match status" value="2"/>
</dbReference>
<dbReference type="GO" id="GO:0016747">
    <property type="term" value="F:acyltransferase activity, transferring groups other than amino-acyl groups"/>
    <property type="evidence" value="ECO:0007669"/>
    <property type="project" value="InterPro"/>
</dbReference>
<dbReference type="EMBL" id="VKKY01000003">
    <property type="protein sequence ID" value="KAA3436521.1"/>
    <property type="molecule type" value="Genomic_DNA"/>
</dbReference>
<dbReference type="PANTHER" id="PTHR43617">
    <property type="entry name" value="L-AMINO ACID N-ACETYLTRANSFERASE"/>
    <property type="match status" value="1"/>
</dbReference>
<sequence length="284" mass="32154">MTFAFADNQTVDQLCALFNAAFSNYIMPLSLTPEVMALKLRRDGTNLTLSPLVLDHKEPVGFIFQNLGDWQGKKTAYNSGTGVVTKARGQGLTSKMYAFCLPYLKEYGVEQCLLEVIQENKRALGIYEQLGFEVTRSFHVFRHNKAELVWHGYSPSEVTFQKVHVPDWPLYQTFWEVEPSWHLHTAAIDRTLSDVEIVEAYAQGRCVGYGIIYRLTGALAQLAVAPGWREKGIGQALLQQLFSLTPSPVISAINVDAKGEKLLRFLKNRKMTELLGQYEMLWKL</sequence>
<reference evidence="2 3" key="1">
    <citation type="submission" date="2019-07" db="EMBL/GenBank/DDBJ databases">
        <title>Rufibacter sp. nov., isolated from lake sediment.</title>
        <authorList>
            <person name="Qu J.-H."/>
        </authorList>
    </citation>
    <scope>NUCLEOTIDE SEQUENCE [LARGE SCALE GENOMIC DNA]</scope>
    <source>
        <strain evidence="2 3">NBS58-1</strain>
    </source>
</reference>
<feature type="domain" description="N-acetyltransferase" evidence="1">
    <location>
        <begin position="1"/>
        <end position="155"/>
    </location>
</feature>
<evidence type="ECO:0000313" key="3">
    <source>
        <dbReference type="Proteomes" id="UP000324133"/>
    </source>
</evidence>
<dbReference type="SUPFAM" id="SSF55729">
    <property type="entry name" value="Acyl-CoA N-acyltransferases (Nat)"/>
    <property type="match status" value="1"/>
</dbReference>
<gene>
    <name evidence="2" type="ORF">FOA19_19220</name>
</gene>
<keyword evidence="2" id="KW-0808">Transferase</keyword>
<dbReference type="Proteomes" id="UP000324133">
    <property type="component" value="Unassembled WGS sequence"/>
</dbReference>